<keyword evidence="1" id="KW-0732">Signal</keyword>
<keyword evidence="3" id="KW-1185">Reference proteome</keyword>
<protein>
    <recommendedName>
        <fullName evidence="4">Secreted protein</fullName>
    </recommendedName>
</protein>
<comment type="caution">
    <text evidence="2">The sequence shown here is derived from an EMBL/GenBank/DDBJ whole genome shotgun (WGS) entry which is preliminary data.</text>
</comment>
<sequence length="118" mass="13649">MYRQCCKCRVLGVWWSVSWTQVQCWMAVNDGHSWPATFDSRMQCIRTFLIEAQQTRCGIVSVKSSSSRILLALFFVGSSWWLSSIKSSISICFKHTQTHPLSLHIDMAYCRRTNHQLG</sequence>
<feature type="signal peptide" evidence="1">
    <location>
        <begin position="1"/>
        <end position="20"/>
    </location>
</feature>
<reference evidence="2" key="1">
    <citation type="journal article" date="2021" name="IMA Fungus">
        <title>Genomic characterization of three marine fungi, including Emericellopsis atlantica sp. nov. with signatures of a generalist lifestyle and marine biomass degradation.</title>
        <authorList>
            <person name="Hagestad O.C."/>
            <person name="Hou L."/>
            <person name="Andersen J.H."/>
            <person name="Hansen E.H."/>
            <person name="Altermark B."/>
            <person name="Li C."/>
            <person name="Kuhnert E."/>
            <person name="Cox R.J."/>
            <person name="Crous P.W."/>
            <person name="Spatafora J.W."/>
            <person name="Lail K."/>
            <person name="Amirebrahimi M."/>
            <person name="Lipzen A."/>
            <person name="Pangilinan J."/>
            <person name="Andreopoulos W."/>
            <person name="Hayes R.D."/>
            <person name="Ng V."/>
            <person name="Grigoriev I.V."/>
            <person name="Jackson S.A."/>
            <person name="Sutton T.D.S."/>
            <person name="Dobson A.D.W."/>
            <person name="Rama T."/>
        </authorList>
    </citation>
    <scope>NUCLEOTIDE SEQUENCE</scope>
    <source>
        <strain evidence="2">TRa018bII</strain>
    </source>
</reference>
<dbReference type="EMBL" id="MU251514">
    <property type="protein sequence ID" value="KAG9233130.1"/>
    <property type="molecule type" value="Genomic_DNA"/>
</dbReference>
<evidence type="ECO:0008006" key="4">
    <source>
        <dbReference type="Google" id="ProtNLM"/>
    </source>
</evidence>
<organism evidence="2 3">
    <name type="scientific">Amylocarpus encephaloides</name>
    <dbReference type="NCBI Taxonomy" id="45428"/>
    <lineage>
        <taxon>Eukaryota</taxon>
        <taxon>Fungi</taxon>
        <taxon>Dikarya</taxon>
        <taxon>Ascomycota</taxon>
        <taxon>Pezizomycotina</taxon>
        <taxon>Leotiomycetes</taxon>
        <taxon>Helotiales</taxon>
        <taxon>Helotiales incertae sedis</taxon>
        <taxon>Amylocarpus</taxon>
    </lineage>
</organism>
<accession>A0A9P8C4F5</accession>
<dbReference type="Proteomes" id="UP000824998">
    <property type="component" value="Unassembled WGS sequence"/>
</dbReference>
<gene>
    <name evidence="2" type="ORF">BJ875DRAFT_55182</name>
</gene>
<evidence type="ECO:0000256" key="1">
    <source>
        <dbReference type="SAM" id="SignalP"/>
    </source>
</evidence>
<evidence type="ECO:0000313" key="3">
    <source>
        <dbReference type="Proteomes" id="UP000824998"/>
    </source>
</evidence>
<proteinExistence type="predicted"/>
<evidence type="ECO:0000313" key="2">
    <source>
        <dbReference type="EMBL" id="KAG9233130.1"/>
    </source>
</evidence>
<feature type="chain" id="PRO_5040115956" description="Secreted protein" evidence="1">
    <location>
        <begin position="21"/>
        <end position="118"/>
    </location>
</feature>
<name>A0A9P8C4F5_9HELO</name>
<dbReference type="AlphaFoldDB" id="A0A9P8C4F5"/>